<organism evidence="2">
    <name type="scientific">Narcissus mosaic virus strain New Zealand</name>
    <dbReference type="NCBI Taxonomy" id="231981"/>
    <lineage>
        <taxon>Viruses</taxon>
        <taxon>Riboviria</taxon>
        <taxon>Orthornavirae</taxon>
        <taxon>Kitrinoviricota</taxon>
        <taxon>Alsuviricetes</taxon>
        <taxon>Tymovirales</taxon>
        <taxon>Alphaflexiviridae</taxon>
        <taxon>Potexvirus</taxon>
        <taxon>Potexvirus narcissi</taxon>
        <taxon>Narcissus mosaic virus</taxon>
    </lineage>
</organism>
<dbReference type="EMBL" id="AY225449">
    <property type="protein sequence ID" value="AAP51013.1"/>
    <property type="molecule type" value="Genomic_RNA"/>
</dbReference>
<evidence type="ECO:0000313" key="2">
    <source>
        <dbReference type="EMBL" id="AAP51013.1"/>
    </source>
</evidence>
<dbReference type="PROSITE" id="PS51657">
    <property type="entry name" value="PSRV_HELICASE"/>
    <property type="match status" value="1"/>
</dbReference>
<sequence length="233" mass="25890">MDCKYLLELLDSYSFIRSSRSFSLPIIIHGVAGCGKSTLIQKIALAFPELLIGSFTPGLLDPNSGRKQLAVTSDPLDILDEYLGGPNPVVRLAKFCDPLQYSCEQPEVPHFTSLLTWRFCVRTTALLNGIFGCQIKSRREDLCHLTHENPYTTDPKGVVVAHEQEVINLLLQHGCPVTPTQHLWGLTIPVVSVYITSIASLSTVDRANLFLSLTRHSKALHIFEFDAWSHATC</sequence>
<accession>Q6XLP2</accession>
<protein>
    <submittedName>
        <fullName evidence="2">26K protein</fullName>
    </submittedName>
</protein>
<proteinExistence type="predicted"/>
<evidence type="ECO:0000259" key="1">
    <source>
        <dbReference type="PROSITE" id="PS51657"/>
    </source>
</evidence>
<dbReference type="InterPro" id="IPR027417">
    <property type="entry name" value="P-loop_NTPase"/>
</dbReference>
<dbReference type="SUPFAM" id="SSF52540">
    <property type="entry name" value="P-loop containing nucleoside triphosphate hydrolases"/>
    <property type="match status" value="1"/>
</dbReference>
<reference evidence="2" key="1">
    <citation type="submission" date="2003-01" db="EMBL/GenBank/DDBJ databases">
        <title>The complete nucleotide sequence of the narcissus mosaic virus New Zealand strain.</title>
        <authorList>
            <person name="Zhang G.G."/>
            <person name="Thrush A."/>
            <person name="Forster R.L."/>
        </authorList>
    </citation>
    <scope>NUCLEOTIDE SEQUENCE</scope>
    <source>
        <strain evidence="2">New Zealand</strain>
    </source>
</reference>
<dbReference type="PROSITE" id="PS51257">
    <property type="entry name" value="PROKAR_LIPOPROTEIN"/>
    <property type="match status" value="1"/>
</dbReference>
<dbReference type="GO" id="GO:0005524">
    <property type="term" value="F:ATP binding"/>
    <property type="evidence" value="ECO:0007669"/>
    <property type="project" value="InterPro"/>
</dbReference>
<name>Q6XLP2_NMV</name>
<dbReference type="Pfam" id="PF01443">
    <property type="entry name" value="Viral_helicase1"/>
    <property type="match status" value="1"/>
</dbReference>
<feature type="domain" description="(+)RNA virus helicase C-terminal" evidence="1">
    <location>
        <begin position="1"/>
        <end position="233"/>
    </location>
</feature>
<dbReference type="InterPro" id="IPR027351">
    <property type="entry name" value="(+)RNA_virus_helicase_core_dom"/>
</dbReference>